<dbReference type="AlphaFoldDB" id="A0A161LDY1"/>
<sequence length="386" mass="45746">MTDILSQLIINGKIYIILYIIFLSFLFFDFECHLNKYRYLTAFFSCVILWFFLSLRWKTGTDWDSYKELFDTLPLDHLPSLFSVEHFDLGYVFLNAISKAIWNNYTFFLCIDSFIAILIIYLLIRHLSTHPNLSLLIFYASFFLSHFMGSNRRMISIGLLLYAFIYTYHRQWFRYSVLQLIALLFHNSAIIGLIGIVIPKAMIKTKTIISLWIIGFFLGMIELPKLILEKFTTLFFSSNPLIIKFVYYTENQDNESMETINTPQHFLFAIIKRSLFLVLFIYYIPKIRNQKYDIAKYLFNLYFAGILVYMSFNGFAVLQTLSTYFAIIEIFLLAICIPYMTKTVRLLIIPILVIYCFMQILNSLSVYPEAYLPYQSILTFDNYEYK</sequence>
<keyword evidence="3" id="KW-1185">Reference proteome</keyword>
<feature type="transmembrane region" description="Helical" evidence="1">
    <location>
        <begin position="321"/>
        <end position="340"/>
    </location>
</feature>
<keyword evidence="1" id="KW-1133">Transmembrane helix</keyword>
<keyword evidence="1" id="KW-0472">Membrane</keyword>
<name>A0A161LDY1_9BACT</name>
<feature type="transmembrane region" description="Helical" evidence="1">
    <location>
        <begin position="130"/>
        <end position="147"/>
    </location>
</feature>
<dbReference type="STRING" id="681398.PJIAN_1900"/>
<reference evidence="3" key="2">
    <citation type="journal article" date="2017" name="Genome Announc.">
        <title>Draft genome sequence of Paludibacter jiangxiensis NM7(T), a propionate-producing fermentative bacterium.</title>
        <authorList>
            <person name="Qiu Y.-L."/>
            <person name="Tourlousse D.M."/>
            <person name="Matsuura N."/>
            <person name="Ohashi A."/>
            <person name="Sekiguchi Y."/>
        </authorList>
    </citation>
    <scope>NUCLEOTIDE SEQUENCE [LARGE SCALE GENOMIC DNA]</scope>
    <source>
        <strain evidence="3">NM7</strain>
    </source>
</reference>
<comment type="caution">
    <text evidence="2">The sequence shown here is derived from an EMBL/GenBank/DDBJ whole genome shotgun (WGS) entry which is preliminary data.</text>
</comment>
<feature type="transmembrane region" description="Helical" evidence="1">
    <location>
        <begin position="297"/>
        <end position="315"/>
    </location>
</feature>
<feature type="transmembrane region" description="Helical" evidence="1">
    <location>
        <begin position="175"/>
        <end position="197"/>
    </location>
</feature>
<dbReference type="Proteomes" id="UP000076586">
    <property type="component" value="Unassembled WGS sequence"/>
</dbReference>
<organism evidence="2 3">
    <name type="scientific">Paludibacter jiangxiensis</name>
    <dbReference type="NCBI Taxonomy" id="681398"/>
    <lineage>
        <taxon>Bacteria</taxon>
        <taxon>Pseudomonadati</taxon>
        <taxon>Bacteroidota</taxon>
        <taxon>Bacteroidia</taxon>
        <taxon>Bacteroidales</taxon>
        <taxon>Paludibacteraceae</taxon>
        <taxon>Paludibacter</taxon>
    </lineage>
</organism>
<dbReference type="RefSeq" id="WP_068702383.1">
    <property type="nucleotide sequence ID" value="NZ_BDCR01000001.1"/>
</dbReference>
<feature type="transmembrane region" description="Helical" evidence="1">
    <location>
        <begin position="106"/>
        <end position="124"/>
    </location>
</feature>
<protein>
    <submittedName>
        <fullName evidence="2">EpsG family protein</fullName>
    </submittedName>
</protein>
<feature type="transmembrane region" description="Helical" evidence="1">
    <location>
        <begin position="154"/>
        <end position="169"/>
    </location>
</feature>
<gene>
    <name evidence="2" type="ORF">PJIAN_1900</name>
</gene>
<reference evidence="3" key="1">
    <citation type="submission" date="2016-04" db="EMBL/GenBank/DDBJ databases">
        <title>Draft genome sequence of Paludibacter jiangxiensis strain NM7.</title>
        <authorList>
            <person name="Qiu Y."/>
            <person name="Matsuura N."/>
            <person name="Ohashi A."/>
            <person name="Tourlousse M.D."/>
            <person name="Sekiguchi Y."/>
        </authorList>
    </citation>
    <scope>NUCLEOTIDE SEQUENCE [LARGE SCALE GENOMIC DNA]</scope>
    <source>
        <strain evidence="3">NM7</strain>
    </source>
</reference>
<dbReference type="InterPro" id="IPR049458">
    <property type="entry name" value="EpsG-like"/>
</dbReference>
<dbReference type="OrthoDB" id="1082988at2"/>
<dbReference type="EMBL" id="BDCR01000001">
    <property type="protein sequence ID" value="GAT62307.1"/>
    <property type="molecule type" value="Genomic_DNA"/>
</dbReference>
<evidence type="ECO:0000313" key="3">
    <source>
        <dbReference type="Proteomes" id="UP000076586"/>
    </source>
</evidence>
<keyword evidence="1" id="KW-0812">Transmembrane</keyword>
<accession>A0A161LDY1</accession>
<feature type="transmembrane region" description="Helical" evidence="1">
    <location>
        <begin position="12"/>
        <end position="30"/>
    </location>
</feature>
<feature type="transmembrane region" description="Helical" evidence="1">
    <location>
        <begin position="37"/>
        <end position="57"/>
    </location>
</feature>
<feature type="transmembrane region" description="Helical" evidence="1">
    <location>
        <begin position="347"/>
        <end position="367"/>
    </location>
</feature>
<evidence type="ECO:0000256" key="1">
    <source>
        <dbReference type="SAM" id="Phobius"/>
    </source>
</evidence>
<evidence type="ECO:0000313" key="2">
    <source>
        <dbReference type="EMBL" id="GAT62307.1"/>
    </source>
</evidence>
<dbReference type="Pfam" id="PF14897">
    <property type="entry name" value="EpsG"/>
    <property type="match status" value="1"/>
</dbReference>
<proteinExistence type="predicted"/>
<feature type="transmembrane region" description="Helical" evidence="1">
    <location>
        <begin position="209"/>
        <end position="228"/>
    </location>
</feature>
<feature type="transmembrane region" description="Helical" evidence="1">
    <location>
        <begin position="266"/>
        <end position="285"/>
    </location>
</feature>